<keyword evidence="2" id="KW-1003">Cell membrane</keyword>
<evidence type="ECO:0000259" key="7">
    <source>
        <dbReference type="Pfam" id="PF00482"/>
    </source>
</evidence>
<feature type="domain" description="Type II secretion system protein GspF" evidence="7">
    <location>
        <begin position="169"/>
        <end position="294"/>
    </location>
</feature>
<dbReference type="STRING" id="447595.SAMN05660826_00984"/>
<reference evidence="9" key="1">
    <citation type="submission" date="2016-11" db="EMBL/GenBank/DDBJ databases">
        <authorList>
            <person name="Varghese N."/>
            <person name="Submissions S."/>
        </authorList>
    </citation>
    <scope>NUCLEOTIDE SEQUENCE [LARGE SCALE GENOMIC DNA]</scope>
    <source>
        <strain evidence="9">DSM 18802</strain>
    </source>
</reference>
<feature type="transmembrane region" description="Helical" evidence="6">
    <location>
        <begin position="103"/>
        <end position="121"/>
    </location>
</feature>
<evidence type="ECO:0000256" key="5">
    <source>
        <dbReference type="ARBA" id="ARBA00023136"/>
    </source>
</evidence>
<dbReference type="GO" id="GO:0005886">
    <property type="term" value="C:plasma membrane"/>
    <property type="evidence" value="ECO:0007669"/>
    <property type="project" value="UniProtKB-SubCell"/>
</dbReference>
<evidence type="ECO:0000313" key="8">
    <source>
        <dbReference type="EMBL" id="SHM42572.1"/>
    </source>
</evidence>
<sequence length="307" mass="34593">MERIFLPAGISGLAFIAMYITLKFILERRVREKKRLEEIVGTSPVPIREVELSVPIFRRVFKPILKNTARFAVRLLPLFDEEVLTKKLVEAGRPYNLSPREFVALKFLLSGFLGVAIYLGLEITAFPVIQHLALSALGGLGGWLLPDAFLNSLIKKRKENVEKELPEVLDLITVCIEAGLGFDGAMTKVVEKYSGILSEEMSQVLSEVRMGKPRREALRKMAERLDVDDLSSFVSSVIMAEQLGISMGNVMRVQSREVRNKRRQRIQEAVMKAPIKMLIPIAVFIFPSLFIILLGPAVIQLMRVFGR</sequence>
<evidence type="ECO:0000313" key="9">
    <source>
        <dbReference type="Proteomes" id="UP000184375"/>
    </source>
</evidence>
<feature type="transmembrane region" description="Helical" evidence="6">
    <location>
        <begin position="277"/>
        <end position="299"/>
    </location>
</feature>
<proteinExistence type="predicted"/>
<dbReference type="RefSeq" id="WP_073255555.1">
    <property type="nucleotide sequence ID" value="NZ_FRCR01000005.1"/>
</dbReference>
<keyword evidence="5 6" id="KW-0472">Membrane</keyword>
<organism evidence="8 9">
    <name type="scientific">Caldanaerovirga acetigignens</name>
    <dbReference type="NCBI Taxonomy" id="447595"/>
    <lineage>
        <taxon>Bacteria</taxon>
        <taxon>Bacillati</taxon>
        <taxon>Bacillota</taxon>
        <taxon>Clostridia</taxon>
        <taxon>Thermosediminibacterales</taxon>
        <taxon>Thermosediminibacteraceae</taxon>
        <taxon>Caldanaerovirga</taxon>
    </lineage>
</organism>
<protein>
    <submittedName>
        <fullName evidence="8">Tight adherence protein C</fullName>
    </submittedName>
</protein>
<dbReference type="Proteomes" id="UP000184375">
    <property type="component" value="Unassembled WGS sequence"/>
</dbReference>
<gene>
    <name evidence="8" type="ORF">SAMN05660826_00984</name>
</gene>
<dbReference type="OrthoDB" id="9810662at2"/>
<keyword evidence="3 6" id="KW-0812">Transmembrane</keyword>
<dbReference type="Pfam" id="PF00482">
    <property type="entry name" value="T2SSF"/>
    <property type="match status" value="1"/>
</dbReference>
<comment type="subcellular location">
    <subcellularLocation>
        <location evidence="1">Cell membrane</location>
        <topology evidence="1">Multi-pass membrane protein</topology>
    </subcellularLocation>
</comment>
<feature type="transmembrane region" description="Helical" evidence="6">
    <location>
        <begin position="6"/>
        <end position="26"/>
    </location>
</feature>
<evidence type="ECO:0000256" key="1">
    <source>
        <dbReference type="ARBA" id="ARBA00004651"/>
    </source>
</evidence>
<dbReference type="PANTHER" id="PTHR35007">
    <property type="entry name" value="INTEGRAL MEMBRANE PROTEIN-RELATED"/>
    <property type="match status" value="1"/>
</dbReference>
<dbReference type="EMBL" id="FRCR01000005">
    <property type="protein sequence ID" value="SHM42572.1"/>
    <property type="molecule type" value="Genomic_DNA"/>
</dbReference>
<keyword evidence="9" id="KW-1185">Reference proteome</keyword>
<dbReference type="PANTHER" id="PTHR35007:SF2">
    <property type="entry name" value="PILUS ASSEMBLE PROTEIN"/>
    <property type="match status" value="1"/>
</dbReference>
<evidence type="ECO:0000256" key="3">
    <source>
        <dbReference type="ARBA" id="ARBA00022692"/>
    </source>
</evidence>
<evidence type="ECO:0000256" key="4">
    <source>
        <dbReference type="ARBA" id="ARBA00022989"/>
    </source>
</evidence>
<keyword evidence="4 6" id="KW-1133">Transmembrane helix</keyword>
<accession>A0A1M7IP47</accession>
<evidence type="ECO:0000256" key="6">
    <source>
        <dbReference type="SAM" id="Phobius"/>
    </source>
</evidence>
<evidence type="ECO:0000256" key="2">
    <source>
        <dbReference type="ARBA" id="ARBA00022475"/>
    </source>
</evidence>
<name>A0A1M7IP47_9FIRM</name>
<feature type="transmembrane region" description="Helical" evidence="6">
    <location>
        <begin position="133"/>
        <end position="154"/>
    </location>
</feature>
<dbReference type="AlphaFoldDB" id="A0A1M7IP47"/>
<dbReference type="InterPro" id="IPR018076">
    <property type="entry name" value="T2SS_GspF_dom"/>
</dbReference>